<comment type="caution">
    <text evidence="14">The sequence shown here is derived from an EMBL/GenBank/DDBJ whole genome shotgun (WGS) entry which is preliminary data.</text>
</comment>
<feature type="transmembrane region" description="Helical" evidence="12">
    <location>
        <begin position="236"/>
        <end position="258"/>
    </location>
</feature>
<keyword evidence="3 12" id="KW-0716">Sensory transduction</keyword>
<dbReference type="Gene3D" id="1.20.1070.10">
    <property type="entry name" value="Rhodopsin 7-helix transmembrane proteins"/>
    <property type="match status" value="1"/>
</dbReference>
<dbReference type="OrthoDB" id="9975554at2759"/>
<dbReference type="SUPFAM" id="SSF81321">
    <property type="entry name" value="Family A G protein-coupled receptor-like"/>
    <property type="match status" value="1"/>
</dbReference>
<keyword evidence="5 12" id="KW-0552">Olfaction</keyword>
<keyword evidence="7 11" id="KW-0297">G-protein coupled receptor</keyword>
<feature type="transmembrane region" description="Helical" evidence="12">
    <location>
        <begin position="24"/>
        <end position="46"/>
    </location>
</feature>
<evidence type="ECO:0000256" key="9">
    <source>
        <dbReference type="ARBA" id="ARBA00023170"/>
    </source>
</evidence>
<keyword evidence="8 12" id="KW-0472">Membrane</keyword>
<feature type="transmembrane region" description="Helical" evidence="12">
    <location>
        <begin position="270"/>
        <end position="288"/>
    </location>
</feature>
<dbReference type="InterPro" id="IPR050516">
    <property type="entry name" value="Olfactory_GPCR"/>
</dbReference>
<evidence type="ECO:0000256" key="8">
    <source>
        <dbReference type="ARBA" id="ARBA00023136"/>
    </source>
</evidence>
<keyword evidence="4 11" id="KW-0812">Transmembrane</keyword>
<evidence type="ECO:0000256" key="7">
    <source>
        <dbReference type="ARBA" id="ARBA00023040"/>
    </source>
</evidence>
<dbReference type="GO" id="GO:0005886">
    <property type="term" value="C:plasma membrane"/>
    <property type="evidence" value="ECO:0007669"/>
    <property type="project" value="UniProtKB-SubCell"/>
</dbReference>
<dbReference type="GO" id="GO:0004984">
    <property type="term" value="F:olfactory receptor activity"/>
    <property type="evidence" value="ECO:0007669"/>
    <property type="project" value="InterPro"/>
</dbReference>
<dbReference type="PRINTS" id="PR00237">
    <property type="entry name" value="GPCRRHODOPSN"/>
</dbReference>
<organism evidence="14 15">
    <name type="scientific">Hymenochirus boettgeri</name>
    <name type="common">Congo dwarf clawed frog</name>
    <dbReference type="NCBI Taxonomy" id="247094"/>
    <lineage>
        <taxon>Eukaryota</taxon>
        <taxon>Metazoa</taxon>
        <taxon>Chordata</taxon>
        <taxon>Craniata</taxon>
        <taxon>Vertebrata</taxon>
        <taxon>Euteleostomi</taxon>
        <taxon>Amphibia</taxon>
        <taxon>Batrachia</taxon>
        <taxon>Anura</taxon>
        <taxon>Pipoidea</taxon>
        <taxon>Pipidae</taxon>
        <taxon>Pipinae</taxon>
        <taxon>Hymenochirus</taxon>
    </lineage>
</organism>
<dbReference type="InterPro" id="IPR000276">
    <property type="entry name" value="GPCR_Rhodpsn"/>
</dbReference>
<evidence type="ECO:0000256" key="4">
    <source>
        <dbReference type="ARBA" id="ARBA00022692"/>
    </source>
</evidence>
<feature type="transmembrane region" description="Helical" evidence="12">
    <location>
        <begin position="195"/>
        <end position="224"/>
    </location>
</feature>
<proteinExistence type="inferred from homology"/>
<dbReference type="PRINTS" id="PR00245">
    <property type="entry name" value="OLFACTORYR"/>
</dbReference>
<gene>
    <name evidence="14" type="ORF">GDO86_001688</name>
</gene>
<protein>
    <recommendedName>
        <fullName evidence="12">Olfactory receptor</fullName>
    </recommendedName>
</protein>
<keyword evidence="10 11" id="KW-0807">Transducer</keyword>
<comment type="similarity">
    <text evidence="11">Belongs to the G-protein coupled receptor 1 family.</text>
</comment>
<dbReference type="Proteomes" id="UP000812440">
    <property type="component" value="Chromosome 1"/>
</dbReference>
<evidence type="ECO:0000259" key="13">
    <source>
        <dbReference type="PROSITE" id="PS50262"/>
    </source>
</evidence>
<keyword evidence="9 11" id="KW-0675">Receptor</keyword>
<evidence type="ECO:0000256" key="6">
    <source>
        <dbReference type="ARBA" id="ARBA00022989"/>
    </source>
</evidence>
<name>A0A8T2KGW3_9PIPI</name>
<keyword evidence="6 12" id="KW-1133">Transmembrane helix</keyword>
<dbReference type="Pfam" id="PF13853">
    <property type="entry name" value="7tm_4"/>
    <property type="match status" value="1"/>
</dbReference>
<dbReference type="CDD" id="cd15231">
    <property type="entry name" value="7tmA_OR5V1-like"/>
    <property type="match status" value="1"/>
</dbReference>
<dbReference type="InterPro" id="IPR017452">
    <property type="entry name" value="GPCR_Rhodpsn_7TM"/>
</dbReference>
<dbReference type="EMBL" id="JAACNH010000001">
    <property type="protein sequence ID" value="KAG8455582.1"/>
    <property type="molecule type" value="Genomic_DNA"/>
</dbReference>
<keyword evidence="15" id="KW-1185">Reference proteome</keyword>
<comment type="subcellular location">
    <subcellularLocation>
        <location evidence="1 12">Cell membrane</location>
        <topology evidence="1 12">Multi-pass membrane protein</topology>
    </subcellularLocation>
</comment>
<dbReference type="GO" id="GO:0004930">
    <property type="term" value="F:G protein-coupled receptor activity"/>
    <property type="evidence" value="ECO:0007669"/>
    <property type="project" value="UniProtKB-KW"/>
</dbReference>
<evidence type="ECO:0000256" key="11">
    <source>
        <dbReference type="RuleBase" id="RU000688"/>
    </source>
</evidence>
<evidence type="ECO:0000256" key="3">
    <source>
        <dbReference type="ARBA" id="ARBA00022606"/>
    </source>
</evidence>
<feature type="transmembrane region" description="Helical" evidence="12">
    <location>
        <begin position="58"/>
        <end position="79"/>
    </location>
</feature>
<accession>A0A8T2KGW3</accession>
<evidence type="ECO:0000256" key="12">
    <source>
        <dbReference type="RuleBase" id="RU363047"/>
    </source>
</evidence>
<evidence type="ECO:0000256" key="10">
    <source>
        <dbReference type="ARBA" id="ARBA00023224"/>
    </source>
</evidence>
<evidence type="ECO:0000256" key="5">
    <source>
        <dbReference type="ARBA" id="ARBA00022725"/>
    </source>
</evidence>
<evidence type="ECO:0000256" key="2">
    <source>
        <dbReference type="ARBA" id="ARBA00022475"/>
    </source>
</evidence>
<dbReference type="PROSITE" id="PS00237">
    <property type="entry name" value="G_PROTEIN_RECEP_F1_1"/>
    <property type="match status" value="1"/>
</dbReference>
<feature type="transmembrane region" description="Helical" evidence="12">
    <location>
        <begin position="138"/>
        <end position="156"/>
    </location>
</feature>
<feature type="transmembrane region" description="Helical" evidence="12">
    <location>
        <begin position="99"/>
        <end position="118"/>
    </location>
</feature>
<dbReference type="PROSITE" id="PS50262">
    <property type="entry name" value="G_PROTEIN_RECEP_F1_2"/>
    <property type="match status" value="1"/>
</dbReference>
<dbReference type="FunFam" id="1.20.1070.10:FF:000001">
    <property type="entry name" value="Olfactory receptor"/>
    <property type="match status" value="1"/>
</dbReference>
<evidence type="ECO:0000313" key="14">
    <source>
        <dbReference type="EMBL" id="KAG8455582.1"/>
    </source>
</evidence>
<reference evidence="14" key="1">
    <citation type="thesis" date="2020" institute="ProQuest LLC" country="789 East Eisenhower Parkway, Ann Arbor, MI, USA">
        <title>Comparative Genomics and Chromosome Evolution.</title>
        <authorList>
            <person name="Mudd A.B."/>
        </authorList>
    </citation>
    <scope>NUCLEOTIDE SEQUENCE</scope>
    <source>
        <strain evidence="14">Female2</strain>
        <tissue evidence="14">Blood</tissue>
    </source>
</reference>
<dbReference type="InterPro" id="IPR000725">
    <property type="entry name" value="Olfact_rcpt"/>
</dbReference>
<keyword evidence="2 12" id="KW-1003">Cell membrane</keyword>
<evidence type="ECO:0000313" key="15">
    <source>
        <dbReference type="Proteomes" id="UP000812440"/>
    </source>
</evidence>
<feature type="domain" description="G-protein coupled receptors family 1 profile" evidence="13">
    <location>
        <begin position="40"/>
        <end position="288"/>
    </location>
</feature>
<dbReference type="AlphaFoldDB" id="A0A8T2KGW3"/>
<evidence type="ECO:0000256" key="1">
    <source>
        <dbReference type="ARBA" id="ARBA00004651"/>
    </source>
</evidence>
<sequence>MDANKTVTKYFFLLPLTTHPNFKILLFYSLLLIYILTLAGNITIILSLFNKTLHKPMYFFLGNLSFLDICYTSTTMPKMLEILLVEMKVISFAGCVTQLYFFIGFVGTECILLCMMSYDRFLAICYPLRYSYLMSDKVCINLATISWLCGFVNSVVHTMFTFQKHLCGSNKVNYFYCDIPPLLSISCEETNISEMLLLCIGIFIGLTPFLCIIVSYIYIIFTILKIKSVKGRQKAFSTCLSHLTVVILYFGSVNFSYVRPISSYSLEKDRLISVLYSVVSPMLNPLIYTMKNKDAKKAIYRLIVHNSFKIPMEIQTRE</sequence>
<dbReference type="PANTHER" id="PTHR26452">
    <property type="entry name" value="OLFACTORY RECEPTOR"/>
    <property type="match status" value="1"/>
</dbReference>